<proteinExistence type="predicted"/>
<dbReference type="RefSeq" id="WP_279997403.1">
    <property type="nucleotide sequence ID" value="NZ_JAOCDZ010000031.1"/>
</dbReference>
<protein>
    <submittedName>
        <fullName evidence="1">Uncharacterized protein</fullName>
    </submittedName>
</protein>
<dbReference type="EMBL" id="JAOCDZ010000031">
    <property type="protein sequence ID" value="MDH0739877.1"/>
    <property type="molecule type" value="Genomic_DNA"/>
</dbReference>
<gene>
    <name evidence="1" type="ORF">N5D93_29030</name>
</gene>
<evidence type="ECO:0000313" key="1">
    <source>
        <dbReference type="EMBL" id="MDH0739877.1"/>
    </source>
</evidence>
<evidence type="ECO:0000313" key="2">
    <source>
        <dbReference type="Proteomes" id="UP001161094"/>
    </source>
</evidence>
<reference evidence="1" key="1">
    <citation type="submission" date="2022-09" db="EMBL/GenBank/DDBJ databases">
        <title>Intensive care unit water sources are persistently colonized with multi-drug resistant bacteria and are the site of extensive horizontal gene transfer of antibiotic resistance genes.</title>
        <authorList>
            <person name="Diorio-Toth L."/>
        </authorList>
    </citation>
    <scope>NUCLEOTIDE SEQUENCE</scope>
    <source>
        <strain evidence="1">GD03843</strain>
    </source>
</reference>
<dbReference type="Proteomes" id="UP001161094">
    <property type="component" value="Unassembled WGS sequence"/>
</dbReference>
<comment type="caution">
    <text evidence="1">The sequence shown here is derived from an EMBL/GenBank/DDBJ whole genome shotgun (WGS) entry which is preliminary data.</text>
</comment>
<organism evidence="1 2">
    <name type="scientific">Achromobacter spanius</name>
    <dbReference type="NCBI Taxonomy" id="217203"/>
    <lineage>
        <taxon>Bacteria</taxon>
        <taxon>Pseudomonadati</taxon>
        <taxon>Pseudomonadota</taxon>
        <taxon>Betaproteobacteria</taxon>
        <taxon>Burkholderiales</taxon>
        <taxon>Alcaligenaceae</taxon>
        <taxon>Achromobacter</taxon>
    </lineage>
</organism>
<dbReference type="AlphaFoldDB" id="A0AA42LUN8"/>
<accession>A0AA42LUN8</accession>
<name>A0AA42LUN8_9BURK</name>
<sequence length="50" mass="5399">MTQSLLDGFRAFDTGFLFRNSSRCTHPTMATARGRGSGMAMLVIIGHGHS</sequence>